<feature type="region of interest" description="Disordered" evidence="7">
    <location>
        <begin position="59"/>
        <end position="89"/>
    </location>
</feature>
<dbReference type="PANTHER" id="PTHR47338">
    <property type="entry name" value="ZN(II)2CYS6 TRANSCRIPTION FACTOR (EUROFUNG)-RELATED"/>
    <property type="match status" value="1"/>
</dbReference>
<evidence type="ECO:0000313" key="10">
    <source>
        <dbReference type="Proteomes" id="UP001201262"/>
    </source>
</evidence>
<dbReference type="CDD" id="cd00067">
    <property type="entry name" value="GAL4"/>
    <property type="match status" value="1"/>
</dbReference>
<dbReference type="GO" id="GO:0005634">
    <property type="term" value="C:nucleus"/>
    <property type="evidence" value="ECO:0007669"/>
    <property type="project" value="UniProtKB-SubCell"/>
</dbReference>
<dbReference type="InterPro" id="IPR036864">
    <property type="entry name" value="Zn2-C6_fun-type_DNA-bd_sf"/>
</dbReference>
<sequence>MRSSIACSRCRRSKIKCVNAGIDTTCRACESTGRECVYPAPAIGGASSKRDLAATLDGDDRAVDWDNPKRSRPRKVVGPSGSAAKDAAKANADVLDSPILTPKVWETLSDRFQSHFAAFLPFIDPITFRKQVGQLAASLQDGQSAAENASQSPVPKPEISPLILLGVLALTARFHPSLVSYHSPAATKPNPSAASEFYAAALRHRLAGSDGLGFALPDLTRVQALLMLALHEWGMCRGKSAWVYVGIAIRLSQAMGLSYDLENEYAVTRPSALKLEADLSPDAVIAQETKRRTFWACFIMDRCLSSGKHRPRMLKVRELAIQLPSDNALEGERVRTSRLCDSPARRPSSIDGPGVQIPSLRQSFSYNTDEKLRNGSTDTKAWSPVATRNDSGDHEIDRWEVGAEEAVSSRVIRIIRIWGSIAKWACAGGRRNESYGPWQSESRFSQLRTNLAEFQDSLPKKIQYSQRNNDKYTMQITPFLPSYMVMHVVYFLSLIVLHRAYLPFLPLRCNEPVGPLDEPTFPREKYAVPEGFWRDSTRELFRAARQMLDLVMACQDKHVLETPLVGFAIYNAAFMGVYAAHFSHLDIDGYLSSKRSLSPPSAATITQPQVLTQRALNILRDMRPRLKLATGWFRTLNRLHSYYIKVKKDFKSHSRGIDGVDASNGSRLVREGGPGGGVEEFKLLEKIFLEFGDIDDRIPEAASPEEDDAAQAIPMSERGVALSDNGSNAVKSESGDSQIDGVAQQRRESWVPINSSSNTANLPPPPPDNGRRPSLPSLQRSLQPQSPYSLPSLQHHNSISSTTSPSYPSLTSPAAYSSAPPSQPLYAPNRLQPLNSWVTSHQQGPPPSYSQSLPPINANAHSFPMLPPPGSVTYGGGTPHPAPDVADYHNLWSTSLGGDDLVAFLDGGSYEHWRSLSDSEIGYPAGWLSAVWNDLP</sequence>
<dbReference type="SUPFAM" id="SSF57701">
    <property type="entry name" value="Zn2/Cys6 DNA-binding domain"/>
    <property type="match status" value="1"/>
</dbReference>
<feature type="compositionally biased region" description="Low complexity" evidence="7">
    <location>
        <begin position="772"/>
        <end position="828"/>
    </location>
</feature>
<evidence type="ECO:0000256" key="1">
    <source>
        <dbReference type="ARBA" id="ARBA00004123"/>
    </source>
</evidence>
<reference evidence="9" key="1">
    <citation type="submission" date="2021-12" db="EMBL/GenBank/DDBJ databases">
        <title>Convergent genome expansion in fungi linked to evolution of root-endophyte symbiosis.</title>
        <authorList>
            <consortium name="DOE Joint Genome Institute"/>
            <person name="Ke Y.-H."/>
            <person name="Bonito G."/>
            <person name="Liao H.-L."/>
            <person name="Looney B."/>
            <person name="Rojas-Flechas A."/>
            <person name="Nash J."/>
            <person name="Hameed K."/>
            <person name="Schadt C."/>
            <person name="Martin F."/>
            <person name="Crous P.W."/>
            <person name="Miettinen O."/>
            <person name="Magnuson J.K."/>
            <person name="Labbe J."/>
            <person name="Jacobson D."/>
            <person name="Doktycz M.J."/>
            <person name="Veneault-Fourrey C."/>
            <person name="Kuo A."/>
            <person name="Mondo S."/>
            <person name="Calhoun S."/>
            <person name="Riley R."/>
            <person name="Ohm R."/>
            <person name="LaButti K."/>
            <person name="Andreopoulos B."/>
            <person name="Pangilinan J."/>
            <person name="Nolan M."/>
            <person name="Tritt A."/>
            <person name="Clum A."/>
            <person name="Lipzen A."/>
            <person name="Daum C."/>
            <person name="Barry K."/>
            <person name="Grigoriev I.V."/>
            <person name="Vilgalys R."/>
        </authorList>
    </citation>
    <scope>NUCLEOTIDE SEQUENCE</scope>
    <source>
        <strain evidence="9">PMI_201</strain>
    </source>
</reference>
<dbReference type="GeneID" id="70242931"/>
<dbReference type="PANTHER" id="PTHR47338:SF5">
    <property type="entry name" value="ZN(II)2CYS6 TRANSCRIPTION FACTOR (EUROFUNG)"/>
    <property type="match status" value="1"/>
</dbReference>
<dbReference type="Gene3D" id="4.10.240.10">
    <property type="entry name" value="Zn(2)-C6 fungal-type DNA-binding domain"/>
    <property type="match status" value="1"/>
</dbReference>
<dbReference type="Pfam" id="PF00172">
    <property type="entry name" value="Zn_clus"/>
    <property type="match status" value="1"/>
</dbReference>
<dbReference type="PROSITE" id="PS50048">
    <property type="entry name" value="ZN2_CY6_FUNGAL_2"/>
    <property type="match status" value="1"/>
</dbReference>
<dbReference type="GO" id="GO:0008270">
    <property type="term" value="F:zinc ion binding"/>
    <property type="evidence" value="ECO:0007669"/>
    <property type="project" value="InterPro"/>
</dbReference>
<feature type="region of interest" description="Disordered" evidence="7">
    <location>
        <begin position="721"/>
        <end position="830"/>
    </location>
</feature>
<keyword evidence="2" id="KW-0479">Metal-binding</keyword>
<evidence type="ECO:0000256" key="7">
    <source>
        <dbReference type="SAM" id="MobiDB-lite"/>
    </source>
</evidence>
<organism evidence="9 10">
    <name type="scientific">Talaromyces proteolyticus</name>
    <dbReference type="NCBI Taxonomy" id="1131652"/>
    <lineage>
        <taxon>Eukaryota</taxon>
        <taxon>Fungi</taxon>
        <taxon>Dikarya</taxon>
        <taxon>Ascomycota</taxon>
        <taxon>Pezizomycotina</taxon>
        <taxon>Eurotiomycetes</taxon>
        <taxon>Eurotiomycetidae</taxon>
        <taxon>Eurotiales</taxon>
        <taxon>Trichocomaceae</taxon>
        <taxon>Talaromyces</taxon>
        <taxon>Talaromyces sect. Bacilispori</taxon>
    </lineage>
</organism>
<dbReference type="InterPro" id="IPR050815">
    <property type="entry name" value="TF_fung"/>
</dbReference>
<proteinExistence type="predicted"/>
<feature type="compositionally biased region" description="Polar residues" evidence="7">
    <location>
        <begin position="724"/>
        <end position="737"/>
    </location>
</feature>
<dbReference type="SMART" id="SM00906">
    <property type="entry name" value="Fungal_trans"/>
    <property type="match status" value="1"/>
</dbReference>
<name>A0AAD4KTB0_9EURO</name>
<comment type="caution">
    <text evidence="9">The sequence shown here is derived from an EMBL/GenBank/DDBJ whole genome shotgun (WGS) entry which is preliminary data.</text>
</comment>
<dbReference type="PROSITE" id="PS00463">
    <property type="entry name" value="ZN2_CY6_FUNGAL_1"/>
    <property type="match status" value="1"/>
</dbReference>
<keyword evidence="6" id="KW-0539">Nucleus</keyword>
<dbReference type="EMBL" id="JAJTJA010000007">
    <property type="protein sequence ID" value="KAH8696116.1"/>
    <property type="molecule type" value="Genomic_DNA"/>
</dbReference>
<dbReference type="InterPro" id="IPR007219">
    <property type="entry name" value="XnlR_reg_dom"/>
</dbReference>
<dbReference type="GO" id="GO:0000981">
    <property type="term" value="F:DNA-binding transcription factor activity, RNA polymerase II-specific"/>
    <property type="evidence" value="ECO:0007669"/>
    <property type="project" value="InterPro"/>
</dbReference>
<keyword evidence="10" id="KW-1185">Reference proteome</keyword>
<dbReference type="GO" id="GO:0003677">
    <property type="term" value="F:DNA binding"/>
    <property type="evidence" value="ECO:0007669"/>
    <property type="project" value="UniProtKB-KW"/>
</dbReference>
<gene>
    <name evidence="9" type="ORF">BGW36DRAFT_321024</name>
</gene>
<dbReference type="InterPro" id="IPR001138">
    <property type="entry name" value="Zn2Cys6_DnaBD"/>
</dbReference>
<feature type="domain" description="Zn(2)-C6 fungal-type" evidence="8">
    <location>
        <begin position="6"/>
        <end position="38"/>
    </location>
</feature>
<dbReference type="GO" id="GO:0006351">
    <property type="term" value="P:DNA-templated transcription"/>
    <property type="evidence" value="ECO:0007669"/>
    <property type="project" value="InterPro"/>
</dbReference>
<dbReference type="CDD" id="cd12148">
    <property type="entry name" value="fungal_TF_MHR"/>
    <property type="match status" value="1"/>
</dbReference>
<accession>A0AAD4KTB0</accession>
<dbReference type="AlphaFoldDB" id="A0AAD4KTB0"/>
<evidence type="ECO:0000256" key="3">
    <source>
        <dbReference type="ARBA" id="ARBA00023015"/>
    </source>
</evidence>
<feature type="compositionally biased region" description="Basic and acidic residues" evidence="7">
    <location>
        <begin position="59"/>
        <end position="69"/>
    </location>
</feature>
<feature type="region of interest" description="Disordered" evidence="7">
    <location>
        <begin position="338"/>
        <end position="389"/>
    </location>
</feature>
<dbReference type="SMART" id="SM00066">
    <property type="entry name" value="GAL4"/>
    <property type="match status" value="1"/>
</dbReference>
<evidence type="ECO:0000256" key="5">
    <source>
        <dbReference type="ARBA" id="ARBA00023163"/>
    </source>
</evidence>
<comment type="subcellular location">
    <subcellularLocation>
        <location evidence="1">Nucleus</location>
    </subcellularLocation>
</comment>
<protein>
    <submittedName>
        <fullName evidence="9">Fungal-specific transcription factor domain-containing protein</fullName>
    </submittedName>
</protein>
<dbReference type="RefSeq" id="XP_046071054.1">
    <property type="nucleotide sequence ID" value="XM_046212644.1"/>
</dbReference>
<evidence type="ECO:0000313" key="9">
    <source>
        <dbReference type="EMBL" id="KAH8696116.1"/>
    </source>
</evidence>
<evidence type="ECO:0000259" key="8">
    <source>
        <dbReference type="PROSITE" id="PS50048"/>
    </source>
</evidence>
<keyword evidence="3" id="KW-0805">Transcription regulation</keyword>
<evidence type="ECO:0000256" key="4">
    <source>
        <dbReference type="ARBA" id="ARBA00023125"/>
    </source>
</evidence>
<evidence type="ECO:0000256" key="6">
    <source>
        <dbReference type="ARBA" id="ARBA00023242"/>
    </source>
</evidence>
<keyword evidence="5" id="KW-0804">Transcription</keyword>
<evidence type="ECO:0000256" key="2">
    <source>
        <dbReference type="ARBA" id="ARBA00022723"/>
    </source>
</evidence>
<dbReference type="Proteomes" id="UP001201262">
    <property type="component" value="Unassembled WGS sequence"/>
</dbReference>
<keyword evidence="4" id="KW-0238">DNA-binding</keyword>
<dbReference type="Pfam" id="PF04082">
    <property type="entry name" value="Fungal_trans"/>
    <property type="match status" value="1"/>
</dbReference>